<dbReference type="EMBL" id="CP044016">
    <property type="protein sequence ID" value="QES88536.1"/>
    <property type="molecule type" value="Genomic_DNA"/>
</dbReference>
<sequence>MEKIYFSEIRVLKAAENYVTLILEDRQLFGHITMQQILSQLLADDFIQTHKSFIVSIKDIEYVNTNSIGIKNMEIPIGKTFKTALKDKLRKKK</sequence>
<dbReference type="Proteomes" id="UP000292424">
    <property type="component" value="Chromosome"/>
</dbReference>
<evidence type="ECO:0000259" key="1">
    <source>
        <dbReference type="PROSITE" id="PS50930"/>
    </source>
</evidence>
<dbReference type="OrthoDB" id="2962330at2"/>
<keyword evidence="3" id="KW-1185">Reference proteome</keyword>
<evidence type="ECO:0000313" key="2">
    <source>
        <dbReference type="EMBL" id="QES88536.1"/>
    </source>
</evidence>
<feature type="domain" description="HTH LytTR-type" evidence="1">
    <location>
        <begin position="1"/>
        <end position="61"/>
    </location>
</feature>
<reference evidence="2 3" key="1">
    <citation type="submission" date="2019-09" db="EMBL/GenBank/DDBJ databases">
        <title>Complete genome sequence of Arachidicoccus sp. B3-10 isolated from apple orchard soil.</title>
        <authorList>
            <person name="Kim H.S."/>
            <person name="Han K.-I."/>
            <person name="Suh M.K."/>
            <person name="Lee K.C."/>
            <person name="Eom M.K."/>
            <person name="Kim J.-S."/>
            <person name="Kang S.W."/>
            <person name="Sin Y."/>
            <person name="Lee J.-S."/>
        </authorList>
    </citation>
    <scope>NUCLEOTIDE SEQUENCE [LARGE SCALE GENOMIC DNA]</scope>
    <source>
        <strain evidence="2 3">B3-10</strain>
    </source>
</reference>
<organism evidence="2 3">
    <name type="scientific">Rhizosphaericola mali</name>
    <dbReference type="NCBI Taxonomy" id="2545455"/>
    <lineage>
        <taxon>Bacteria</taxon>
        <taxon>Pseudomonadati</taxon>
        <taxon>Bacteroidota</taxon>
        <taxon>Chitinophagia</taxon>
        <taxon>Chitinophagales</taxon>
        <taxon>Chitinophagaceae</taxon>
        <taxon>Rhizosphaericola</taxon>
    </lineage>
</organism>
<dbReference type="Pfam" id="PF04397">
    <property type="entry name" value="LytTR"/>
    <property type="match status" value="1"/>
</dbReference>
<proteinExistence type="predicted"/>
<protein>
    <submittedName>
        <fullName evidence="2">LytTR family transcriptional regulator</fullName>
    </submittedName>
</protein>
<evidence type="ECO:0000313" key="3">
    <source>
        <dbReference type="Proteomes" id="UP000292424"/>
    </source>
</evidence>
<dbReference type="SMART" id="SM00850">
    <property type="entry name" value="LytTR"/>
    <property type="match status" value="1"/>
</dbReference>
<dbReference type="Gene3D" id="2.40.50.1020">
    <property type="entry name" value="LytTr DNA-binding domain"/>
    <property type="match status" value="1"/>
</dbReference>
<dbReference type="InterPro" id="IPR007492">
    <property type="entry name" value="LytTR_DNA-bd_dom"/>
</dbReference>
<accession>A0A5P2FYF7</accession>
<dbReference type="GO" id="GO:0003677">
    <property type="term" value="F:DNA binding"/>
    <property type="evidence" value="ECO:0007669"/>
    <property type="project" value="InterPro"/>
</dbReference>
<dbReference type="AlphaFoldDB" id="A0A5P2FYF7"/>
<name>A0A5P2FYF7_9BACT</name>
<gene>
    <name evidence="2" type="ORF">E0W69_007630</name>
</gene>
<dbReference type="KEGG" id="arac:E0W69_007630"/>
<dbReference type="PROSITE" id="PS50930">
    <property type="entry name" value="HTH_LYTTR"/>
    <property type="match status" value="1"/>
</dbReference>